<dbReference type="GeneID" id="95980882"/>
<dbReference type="EMBL" id="JBFMKM010000006">
    <property type="protein sequence ID" value="KAL1305578.1"/>
    <property type="molecule type" value="Genomic_DNA"/>
</dbReference>
<organism evidence="1 2">
    <name type="scientific">Neodothiora populina</name>
    <dbReference type="NCBI Taxonomy" id="2781224"/>
    <lineage>
        <taxon>Eukaryota</taxon>
        <taxon>Fungi</taxon>
        <taxon>Dikarya</taxon>
        <taxon>Ascomycota</taxon>
        <taxon>Pezizomycotina</taxon>
        <taxon>Dothideomycetes</taxon>
        <taxon>Dothideomycetidae</taxon>
        <taxon>Dothideales</taxon>
        <taxon>Dothioraceae</taxon>
        <taxon>Neodothiora</taxon>
    </lineage>
</organism>
<sequence>MCGDSSRITFGGTIAILKADETTTTSEATESLPDISLLFNSSLDDSEFPYTTATFSSSPLKAGSQTSMRDDEFETCRIVIHRTGDLRLNTSNRFEREALETEDILHSFVFGPRSEGHKNTAATRNNNENSFLLPAKLDLGVGGDGVIGRRVSLVRQTSYGTSVMRHGIIGYN</sequence>
<protein>
    <submittedName>
        <fullName evidence="1">Uncharacterized protein</fullName>
    </submittedName>
</protein>
<gene>
    <name evidence="1" type="ORF">AAFC00_007183</name>
</gene>
<dbReference type="Proteomes" id="UP001562354">
    <property type="component" value="Unassembled WGS sequence"/>
</dbReference>
<name>A0ABR3PHG9_9PEZI</name>
<dbReference type="RefSeq" id="XP_069201851.1">
    <property type="nucleotide sequence ID" value="XM_069348400.1"/>
</dbReference>
<accession>A0ABR3PHG9</accession>
<evidence type="ECO:0000313" key="1">
    <source>
        <dbReference type="EMBL" id="KAL1305578.1"/>
    </source>
</evidence>
<comment type="caution">
    <text evidence="1">The sequence shown here is derived from an EMBL/GenBank/DDBJ whole genome shotgun (WGS) entry which is preliminary data.</text>
</comment>
<evidence type="ECO:0000313" key="2">
    <source>
        <dbReference type="Proteomes" id="UP001562354"/>
    </source>
</evidence>
<proteinExistence type="predicted"/>
<keyword evidence="2" id="KW-1185">Reference proteome</keyword>
<reference evidence="1 2" key="1">
    <citation type="submission" date="2024-07" db="EMBL/GenBank/DDBJ databases">
        <title>Draft sequence of the Neodothiora populina.</title>
        <authorList>
            <person name="Drown D.D."/>
            <person name="Schuette U.S."/>
            <person name="Buechlein A.B."/>
            <person name="Rusch D.R."/>
            <person name="Winton L.W."/>
            <person name="Adams G.A."/>
        </authorList>
    </citation>
    <scope>NUCLEOTIDE SEQUENCE [LARGE SCALE GENOMIC DNA]</scope>
    <source>
        <strain evidence="1 2">CPC 39397</strain>
    </source>
</reference>